<keyword evidence="12" id="KW-1185">Reference proteome</keyword>
<evidence type="ECO:0000256" key="2">
    <source>
        <dbReference type="ARBA" id="ARBA00008335"/>
    </source>
</evidence>
<evidence type="ECO:0000256" key="4">
    <source>
        <dbReference type="ARBA" id="ARBA00022475"/>
    </source>
</evidence>
<sequence>MPLMLLLSCSLFTFFVLYAPQPLLMVLATQYNVSPASSGSLMSATMLPLAIAPICYGILFTRFNPLRILKYAMFLLAITCIIFVHMPNFELLLATRFIQGLILPAALTAMTTYIGQQYQSQTLHKNMTRYIASSIMGGYLGRVLSANFAAFFTWQSFYYFIAVMLVVLALAITTPSSKFSPSKHTVPSSPKDYLRPLKETRLFRLYCAVFCMFFCFSGLLNYLPFILQTRFHIIDNKMIGWVYTSYLVGAILSLSTPTFRRYITNNWIFLSAVFLTYSISIALLSVSNLNFFVVIFTLFCACMFMIHSTAAPLVNQLSKAPTSITNGAYVSFYYSGGALGSYIPGLIMQHHGYTAFIISLLLVSLVGLVLVAKNYKHGMSTMRG</sequence>
<dbReference type="OrthoDB" id="63984at2"/>
<reference evidence="10" key="3">
    <citation type="submission" date="2019-09" db="EMBL/GenBank/DDBJ databases">
        <title>Co-occurence of chitin degradation, pigmentation and bioactivity in marine Pseudoalteromonas.</title>
        <authorList>
            <person name="Sonnenschein E.C."/>
            <person name="Bech P.K."/>
        </authorList>
    </citation>
    <scope>NUCLEOTIDE SEQUENCE</scope>
    <source>
        <strain evidence="10">S3790</strain>
        <strain evidence="11">S3895</strain>
    </source>
</reference>
<feature type="transmembrane region" description="Helical" evidence="8">
    <location>
        <begin position="267"/>
        <end position="285"/>
    </location>
</feature>
<feature type="transmembrane region" description="Helical" evidence="8">
    <location>
        <begin position="238"/>
        <end position="255"/>
    </location>
</feature>
<dbReference type="AlphaFoldDB" id="A0A5S3VDC9"/>
<dbReference type="InterPro" id="IPR020846">
    <property type="entry name" value="MFS_dom"/>
</dbReference>
<evidence type="ECO:0000256" key="8">
    <source>
        <dbReference type="SAM" id="Phobius"/>
    </source>
</evidence>
<feature type="transmembrane region" description="Helical" evidence="8">
    <location>
        <begin position="157"/>
        <end position="174"/>
    </location>
</feature>
<reference evidence="12 13" key="2">
    <citation type="submission" date="2019-06" db="EMBL/GenBank/DDBJ databases">
        <title>Co-occurence of chitin degradation, pigmentation and bioactivity in marine Pseudoalteromonas.</title>
        <authorList>
            <person name="Sonnenschein E.C."/>
            <person name="Bech P.K."/>
        </authorList>
    </citation>
    <scope>NUCLEOTIDE SEQUENCE [LARGE SCALE GENOMIC DNA]</scope>
    <source>
        <strain evidence="13">S3790</strain>
        <strain evidence="12">S3895</strain>
    </source>
</reference>
<proteinExistence type="inferred from homology"/>
<evidence type="ECO:0000256" key="1">
    <source>
        <dbReference type="ARBA" id="ARBA00004651"/>
    </source>
</evidence>
<dbReference type="CDD" id="cd17324">
    <property type="entry name" value="MFS_NepI_like"/>
    <property type="match status" value="1"/>
</dbReference>
<evidence type="ECO:0000313" key="11">
    <source>
        <dbReference type="EMBL" id="TMO77388.1"/>
    </source>
</evidence>
<feature type="transmembrane region" description="Helical" evidence="8">
    <location>
        <begin position="97"/>
        <end position="115"/>
    </location>
</feature>
<feature type="transmembrane region" description="Helical" evidence="8">
    <location>
        <begin position="127"/>
        <end position="151"/>
    </location>
</feature>
<evidence type="ECO:0000256" key="6">
    <source>
        <dbReference type="ARBA" id="ARBA00022989"/>
    </source>
</evidence>
<dbReference type="PANTHER" id="PTHR43271">
    <property type="entry name" value="BLL2771 PROTEIN"/>
    <property type="match status" value="1"/>
</dbReference>
<keyword evidence="4" id="KW-1003">Cell membrane</keyword>
<feature type="transmembrane region" description="Helical" evidence="8">
    <location>
        <begin position="353"/>
        <end position="372"/>
    </location>
</feature>
<dbReference type="EMBL" id="PNBX01000006">
    <property type="protein sequence ID" value="TMO70248.1"/>
    <property type="molecule type" value="Genomic_DNA"/>
</dbReference>
<evidence type="ECO:0000313" key="12">
    <source>
        <dbReference type="Proteomes" id="UP000307164"/>
    </source>
</evidence>
<dbReference type="InterPro" id="IPR011701">
    <property type="entry name" value="MFS"/>
</dbReference>
<evidence type="ECO:0000313" key="10">
    <source>
        <dbReference type="EMBL" id="TMO70248.1"/>
    </source>
</evidence>
<evidence type="ECO:0000256" key="7">
    <source>
        <dbReference type="ARBA" id="ARBA00023136"/>
    </source>
</evidence>
<keyword evidence="5 8" id="KW-0812">Transmembrane</keyword>
<feature type="transmembrane region" description="Helical" evidence="8">
    <location>
        <begin position="41"/>
        <end position="61"/>
    </location>
</feature>
<comment type="caution">
    <text evidence="10">The sequence shown here is derived from an EMBL/GenBank/DDBJ whole genome shotgun (WGS) entry which is preliminary data.</text>
</comment>
<feature type="domain" description="Major facilitator superfamily (MFS) profile" evidence="9">
    <location>
        <begin position="1"/>
        <end position="376"/>
    </location>
</feature>
<gene>
    <name evidence="10" type="ORF">CWC19_02090</name>
    <name evidence="11" type="ORF">CWC20_04210</name>
</gene>
<reference evidence="10 13" key="1">
    <citation type="submission" date="2018-01" db="EMBL/GenBank/DDBJ databases">
        <authorList>
            <person name="Paulsen S."/>
            <person name="Gram L.K."/>
        </authorList>
    </citation>
    <scope>NUCLEOTIDE SEQUENCE [LARGE SCALE GENOMIC DNA]</scope>
    <source>
        <strain evidence="10 13">S3790</strain>
        <strain evidence="11">S3895</strain>
    </source>
</reference>
<feature type="transmembrane region" description="Helical" evidence="8">
    <location>
        <begin position="291"/>
        <end position="314"/>
    </location>
</feature>
<evidence type="ECO:0000313" key="13">
    <source>
        <dbReference type="Proteomes" id="UP000307217"/>
    </source>
</evidence>
<keyword evidence="7 8" id="KW-0472">Membrane</keyword>
<comment type="similarity">
    <text evidence="2">Belongs to the major facilitator superfamily.</text>
</comment>
<dbReference type="Proteomes" id="UP000307217">
    <property type="component" value="Unassembled WGS sequence"/>
</dbReference>
<dbReference type="RefSeq" id="WP_138589756.1">
    <property type="nucleotide sequence ID" value="NZ_PNBW01000020.1"/>
</dbReference>
<dbReference type="EMBL" id="PNBW01000020">
    <property type="protein sequence ID" value="TMO77388.1"/>
    <property type="molecule type" value="Genomic_DNA"/>
</dbReference>
<comment type="subcellular location">
    <subcellularLocation>
        <location evidence="1">Cell membrane</location>
        <topology evidence="1">Multi-pass membrane protein</topology>
    </subcellularLocation>
</comment>
<feature type="transmembrane region" description="Helical" evidence="8">
    <location>
        <begin position="68"/>
        <end position="85"/>
    </location>
</feature>
<evidence type="ECO:0000256" key="5">
    <source>
        <dbReference type="ARBA" id="ARBA00022692"/>
    </source>
</evidence>
<dbReference type="GO" id="GO:0022857">
    <property type="term" value="F:transmembrane transporter activity"/>
    <property type="evidence" value="ECO:0007669"/>
    <property type="project" value="InterPro"/>
</dbReference>
<dbReference type="Pfam" id="PF07690">
    <property type="entry name" value="MFS_1"/>
    <property type="match status" value="1"/>
</dbReference>
<dbReference type="Gene3D" id="1.20.1250.20">
    <property type="entry name" value="MFS general substrate transporter like domains"/>
    <property type="match status" value="1"/>
</dbReference>
<dbReference type="Proteomes" id="UP000307164">
    <property type="component" value="Unassembled WGS sequence"/>
</dbReference>
<accession>A0A5S3VDC9</accession>
<dbReference type="InterPro" id="IPR036259">
    <property type="entry name" value="MFS_trans_sf"/>
</dbReference>
<evidence type="ECO:0000256" key="3">
    <source>
        <dbReference type="ARBA" id="ARBA00022448"/>
    </source>
</evidence>
<dbReference type="PROSITE" id="PS50850">
    <property type="entry name" value="MFS"/>
    <property type="match status" value="1"/>
</dbReference>
<dbReference type="SUPFAM" id="SSF103473">
    <property type="entry name" value="MFS general substrate transporter"/>
    <property type="match status" value="1"/>
</dbReference>
<feature type="transmembrane region" description="Helical" evidence="8">
    <location>
        <begin position="205"/>
        <end position="226"/>
    </location>
</feature>
<feature type="transmembrane region" description="Helical" evidence="8">
    <location>
        <begin position="326"/>
        <end position="347"/>
    </location>
</feature>
<dbReference type="GO" id="GO:0005886">
    <property type="term" value="C:plasma membrane"/>
    <property type="evidence" value="ECO:0007669"/>
    <property type="project" value="UniProtKB-SubCell"/>
</dbReference>
<keyword evidence="6 8" id="KW-1133">Transmembrane helix</keyword>
<name>A0A5S3VDC9_9GAMM</name>
<keyword evidence="3" id="KW-0813">Transport</keyword>
<evidence type="ECO:0000259" key="9">
    <source>
        <dbReference type="PROSITE" id="PS50850"/>
    </source>
</evidence>
<dbReference type="PANTHER" id="PTHR43271:SF1">
    <property type="entry name" value="INNER MEMBRANE TRANSPORT PROTEIN YNFM"/>
    <property type="match status" value="1"/>
</dbReference>
<protein>
    <submittedName>
        <fullName evidence="10">MFS transporter</fullName>
    </submittedName>
</protein>
<organism evidence="10 13">
    <name type="scientific">Pseudoalteromonas aurantia</name>
    <dbReference type="NCBI Taxonomy" id="43654"/>
    <lineage>
        <taxon>Bacteria</taxon>
        <taxon>Pseudomonadati</taxon>
        <taxon>Pseudomonadota</taxon>
        <taxon>Gammaproteobacteria</taxon>
        <taxon>Alteromonadales</taxon>
        <taxon>Pseudoalteromonadaceae</taxon>
        <taxon>Pseudoalteromonas</taxon>
    </lineage>
</organism>